<evidence type="ECO:0000313" key="5">
    <source>
        <dbReference type="Proteomes" id="UP000077381"/>
    </source>
</evidence>
<dbReference type="PATRIC" id="fig|1716141.3.peg.7135"/>
<comment type="cofactor">
    <cofactor evidence="1">
        <name>pyridoxal 5'-phosphate</name>
        <dbReference type="ChEBI" id="CHEBI:597326"/>
    </cofactor>
</comment>
<comment type="caution">
    <text evidence="4">The sequence shown here is derived from an EMBL/GenBank/DDBJ whole genome shotgun (WGS) entry which is preliminary data.</text>
</comment>
<accession>A0A177HHB8</accession>
<evidence type="ECO:0000313" key="4">
    <source>
        <dbReference type="EMBL" id="OAH09989.1"/>
    </source>
</evidence>
<dbReference type="GO" id="GO:1901605">
    <property type="term" value="P:alpha-amino acid metabolic process"/>
    <property type="evidence" value="ECO:0007669"/>
    <property type="project" value="UniProtKB-ARBA"/>
</dbReference>
<evidence type="ECO:0000256" key="1">
    <source>
        <dbReference type="ARBA" id="ARBA00001933"/>
    </source>
</evidence>
<dbReference type="Pfam" id="PF00291">
    <property type="entry name" value="PALP"/>
    <property type="match status" value="1"/>
</dbReference>
<reference evidence="4 5" key="1">
    <citation type="submission" date="2015-12" db="EMBL/GenBank/DDBJ databases">
        <title>Genome sequence of Streptomyces sp. G25.</title>
        <authorList>
            <person name="Poehlein A."/>
            <person name="Roettig A."/>
            <person name="Hiessl S."/>
            <person name="Hauschild P."/>
            <person name="Schauer J."/>
            <person name="Madkour M.H."/>
            <person name="Al-Ansari A.M."/>
            <person name="Almakishah N.H."/>
            <person name="Steinbuechel A."/>
            <person name="Daniel R."/>
        </authorList>
    </citation>
    <scope>NUCLEOTIDE SEQUENCE [LARGE SCALE GENOMIC DNA]</scope>
    <source>
        <strain evidence="5">G25(2015)</strain>
    </source>
</reference>
<dbReference type="InterPro" id="IPR001926">
    <property type="entry name" value="TrpB-like_PALP"/>
</dbReference>
<dbReference type="Gene3D" id="3.40.50.1100">
    <property type="match status" value="1"/>
</dbReference>
<dbReference type="EMBL" id="LOHS01000164">
    <property type="protein sequence ID" value="OAH09989.1"/>
    <property type="molecule type" value="Genomic_DNA"/>
</dbReference>
<dbReference type="InterPro" id="IPR036052">
    <property type="entry name" value="TrpB-like_PALP_sf"/>
</dbReference>
<feature type="domain" description="Tryptophan synthase beta chain-like PALP" evidence="3">
    <location>
        <begin position="5"/>
        <end position="81"/>
    </location>
</feature>
<keyword evidence="2" id="KW-0663">Pyridoxal phosphate</keyword>
<sequence length="117" mass="12228">MEVGETQAYGISCQVNSYRGVRAIRESGGASLLVTDDELRAARGELGRAGLWTELSSAAGLAGLRQRHTSPEEGPVVVISTSSGFKDLTVGGREQPEPLDGSWGSAAKVLREAGIDV</sequence>
<dbReference type="Proteomes" id="UP000077381">
    <property type="component" value="Unassembled WGS sequence"/>
</dbReference>
<organism evidence="4 5">
    <name type="scientific">Streptomyces jeddahensis</name>
    <dbReference type="NCBI Taxonomy" id="1716141"/>
    <lineage>
        <taxon>Bacteria</taxon>
        <taxon>Bacillati</taxon>
        <taxon>Actinomycetota</taxon>
        <taxon>Actinomycetes</taxon>
        <taxon>Kitasatosporales</taxon>
        <taxon>Streptomycetaceae</taxon>
        <taxon>Streptomyces</taxon>
    </lineage>
</organism>
<evidence type="ECO:0000256" key="2">
    <source>
        <dbReference type="ARBA" id="ARBA00022898"/>
    </source>
</evidence>
<dbReference type="STRING" id="1716141.STSP_67540"/>
<dbReference type="AlphaFoldDB" id="A0A177HHB8"/>
<gene>
    <name evidence="4" type="ORF">STSP_67540</name>
</gene>
<evidence type="ECO:0000259" key="3">
    <source>
        <dbReference type="Pfam" id="PF00291"/>
    </source>
</evidence>
<name>A0A177HHB8_9ACTN</name>
<dbReference type="SUPFAM" id="SSF53686">
    <property type="entry name" value="Tryptophan synthase beta subunit-like PLP-dependent enzymes"/>
    <property type="match status" value="1"/>
</dbReference>
<proteinExistence type="predicted"/>
<protein>
    <submittedName>
        <fullName evidence="4">Threonine synthase</fullName>
    </submittedName>
</protein>
<keyword evidence="5" id="KW-1185">Reference proteome</keyword>